<evidence type="ECO:0008006" key="3">
    <source>
        <dbReference type="Google" id="ProtNLM"/>
    </source>
</evidence>
<dbReference type="EMBL" id="CP002545">
    <property type="protein sequence ID" value="ADY51285.1"/>
    <property type="molecule type" value="Genomic_DNA"/>
</dbReference>
<reference evidence="1 2" key="1">
    <citation type="journal article" date="2011" name="Stand. Genomic Sci.">
        <title>Complete genome sequence of the gliding, heparinolytic Pedobacter saltans type strain (113).</title>
        <authorList>
            <person name="Liolios K."/>
            <person name="Sikorski J."/>
            <person name="Lu M."/>
            <person name="Nolan M."/>
            <person name="Lapidus A."/>
            <person name="Lucas S."/>
            <person name="Hammon N."/>
            <person name="Deshpande S."/>
            <person name="Cheng J.F."/>
            <person name="Tapia R."/>
            <person name="Han C."/>
            <person name="Goodwin L."/>
            <person name="Pitluck S."/>
            <person name="Huntemann M."/>
            <person name="Ivanova N."/>
            <person name="Pagani I."/>
            <person name="Mavromatis K."/>
            <person name="Ovchinikova G."/>
            <person name="Pati A."/>
            <person name="Chen A."/>
            <person name="Palaniappan K."/>
            <person name="Land M."/>
            <person name="Hauser L."/>
            <person name="Brambilla E.M."/>
            <person name="Kotsyurbenko O."/>
            <person name="Rohde M."/>
            <person name="Tindall B.J."/>
            <person name="Abt B."/>
            <person name="Goker M."/>
            <person name="Detter J.C."/>
            <person name="Woyke T."/>
            <person name="Bristow J."/>
            <person name="Eisen J.A."/>
            <person name="Markowitz V."/>
            <person name="Hugenholtz P."/>
            <person name="Klenk H.P."/>
            <person name="Kyrpides N.C."/>
        </authorList>
    </citation>
    <scope>NUCLEOTIDE SEQUENCE [LARGE SCALE GENOMIC DNA]</scope>
    <source>
        <strain evidence="2">ATCC 51119 / DSM 12145 / JCM 21818 / LMG 10337 / NBRC 100064 / NCIMB 13643</strain>
    </source>
</reference>
<name>F0S8K1_PSESL</name>
<evidence type="ECO:0000313" key="1">
    <source>
        <dbReference type="EMBL" id="ADY51285.1"/>
    </source>
</evidence>
<keyword evidence="2" id="KW-1185">Reference proteome</keyword>
<reference evidence="2" key="2">
    <citation type="submission" date="2011-02" db="EMBL/GenBank/DDBJ databases">
        <title>The complete genome of Pedobacter saltans DSM 12145.</title>
        <authorList>
            <consortium name="US DOE Joint Genome Institute (JGI-PGF)"/>
            <person name="Lucas S."/>
            <person name="Copeland A."/>
            <person name="Lapidus A."/>
            <person name="Bruce D."/>
            <person name="Goodwin L."/>
            <person name="Pitluck S."/>
            <person name="Kyrpides N."/>
            <person name="Mavromatis K."/>
            <person name="Pagani I."/>
            <person name="Ivanova N."/>
            <person name="Ovchinnikova G."/>
            <person name="Lu M."/>
            <person name="Detter J.C."/>
            <person name="Han C."/>
            <person name="Land M."/>
            <person name="Hauser L."/>
            <person name="Markowitz V."/>
            <person name="Cheng J.-F."/>
            <person name="Hugenholtz P."/>
            <person name="Woyke T."/>
            <person name="Wu D."/>
            <person name="Tindall B."/>
            <person name="Pomrenke H.G."/>
            <person name="Brambilla E."/>
            <person name="Klenk H.-P."/>
            <person name="Eisen J.A."/>
        </authorList>
    </citation>
    <scope>NUCLEOTIDE SEQUENCE [LARGE SCALE GENOMIC DNA]</scope>
    <source>
        <strain evidence="2">ATCC 51119 / DSM 12145 / JCM 21818 / LMG 10337 / NBRC 100064 / NCIMB 13643</strain>
    </source>
</reference>
<gene>
    <name evidence="1" type="ordered locus">Pedsa_0709</name>
</gene>
<dbReference type="STRING" id="762903.Pedsa_0709"/>
<dbReference type="AlphaFoldDB" id="F0S8K1"/>
<dbReference type="InterPro" id="IPR011050">
    <property type="entry name" value="Pectin_lyase_fold/virulence"/>
</dbReference>
<dbReference type="eggNOG" id="COG3391">
    <property type="taxonomic scope" value="Bacteria"/>
</dbReference>
<dbReference type="Proteomes" id="UP000000310">
    <property type="component" value="Chromosome"/>
</dbReference>
<dbReference type="SUPFAM" id="SSF51126">
    <property type="entry name" value="Pectin lyase-like"/>
    <property type="match status" value="1"/>
</dbReference>
<proteinExistence type="predicted"/>
<protein>
    <recommendedName>
        <fullName evidence="3">Right handed beta helix domain-containing protein</fullName>
    </recommendedName>
</protein>
<dbReference type="Gene3D" id="2.160.20.10">
    <property type="entry name" value="Single-stranded right-handed beta-helix, Pectin lyase-like"/>
    <property type="match status" value="1"/>
</dbReference>
<dbReference type="InterPro" id="IPR012334">
    <property type="entry name" value="Pectin_lyas_fold"/>
</dbReference>
<sequence length="402" mass="45537">MKTKMKIINILLLMFIVSLTKASPMFNIKQLYVSYEQKGTGTGDSESNAADFLNSSFWKEVNTQLKKQPITVLFLEGNYSRTFTQKPLKIEDIGSPNNLLIIKGIPEKTWFTADPNEFSGERSVLVDIVNSQNIQISNFSFKGNGKLGYALRITSTNGGETKNILVNNCLWTDMRGIIYGTTGVHQKGTKNVTYKNCTFKRVGIDSHSHHIYNAYNPSYIYIIDSHFEDCTGDYVRFRDSTDYCIVKGSKFVRNKDFPSYPFISMPNFNKARAESFASNYAFYDNDFINNGDNSIVNAIVLHHYGYNRPGFNYLLTKEEGDVLTNGTAAEKKKLLAENFGIDTDQIRVYNNRYSNNIQNKVAIGSFPAYGAESKGWKGFGDIYSTVKNTNVPFKWEANNLNE</sequence>
<accession>F0S8K1</accession>
<dbReference type="HOGENOM" id="CLU_684880_0_0_10"/>
<evidence type="ECO:0000313" key="2">
    <source>
        <dbReference type="Proteomes" id="UP000000310"/>
    </source>
</evidence>
<dbReference type="KEGG" id="psn:Pedsa_0709"/>
<organism evidence="1 2">
    <name type="scientific">Pseudopedobacter saltans (strain ATCC 51119 / DSM 12145 / JCM 21818 / CCUG 39354 / LMG 10337 / NBRC 100064 / NCIMB 13643)</name>
    <name type="common">Pedobacter saltans</name>
    <dbReference type="NCBI Taxonomy" id="762903"/>
    <lineage>
        <taxon>Bacteria</taxon>
        <taxon>Pseudomonadati</taxon>
        <taxon>Bacteroidota</taxon>
        <taxon>Sphingobacteriia</taxon>
        <taxon>Sphingobacteriales</taxon>
        <taxon>Sphingobacteriaceae</taxon>
        <taxon>Pseudopedobacter</taxon>
    </lineage>
</organism>